<name>A0A0C2MWM7_THEKT</name>
<evidence type="ECO:0000313" key="3">
    <source>
        <dbReference type="Proteomes" id="UP000031668"/>
    </source>
</evidence>
<comment type="caution">
    <text evidence="2">The sequence shown here is derived from an EMBL/GenBank/DDBJ whole genome shotgun (WGS) entry which is preliminary data.</text>
</comment>
<organism evidence="2 3">
    <name type="scientific">Thelohanellus kitauei</name>
    <name type="common">Myxosporean</name>
    <dbReference type="NCBI Taxonomy" id="669202"/>
    <lineage>
        <taxon>Eukaryota</taxon>
        <taxon>Metazoa</taxon>
        <taxon>Cnidaria</taxon>
        <taxon>Myxozoa</taxon>
        <taxon>Myxosporea</taxon>
        <taxon>Bivalvulida</taxon>
        <taxon>Platysporina</taxon>
        <taxon>Myxobolidae</taxon>
        <taxon>Thelohanellus</taxon>
    </lineage>
</organism>
<dbReference type="Gene3D" id="3.30.420.10">
    <property type="entry name" value="Ribonuclease H-like superfamily/Ribonuclease H"/>
    <property type="match status" value="1"/>
</dbReference>
<reference evidence="2 3" key="1">
    <citation type="journal article" date="2014" name="Genome Biol. Evol.">
        <title>The genome of the myxosporean Thelohanellus kitauei shows adaptations to nutrient acquisition within its fish host.</title>
        <authorList>
            <person name="Yang Y."/>
            <person name="Xiong J."/>
            <person name="Zhou Z."/>
            <person name="Huo F."/>
            <person name="Miao W."/>
            <person name="Ran C."/>
            <person name="Liu Y."/>
            <person name="Zhang J."/>
            <person name="Feng J."/>
            <person name="Wang M."/>
            <person name="Wang M."/>
            <person name="Wang L."/>
            <person name="Yao B."/>
        </authorList>
    </citation>
    <scope>NUCLEOTIDE SEQUENCE [LARGE SCALE GENOMIC DNA]</scope>
    <source>
        <strain evidence="2">Wuqing</strain>
    </source>
</reference>
<proteinExistence type="predicted"/>
<evidence type="ECO:0000259" key="1">
    <source>
        <dbReference type="Pfam" id="PF13358"/>
    </source>
</evidence>
<dbReference type="Proteomes" id="UP000031668">
    <property type="component" value="Unassembled WGS sequence"/>
</dbReference>
<dbReference type="GO" id="GO:0003676">
    <property type="term" value="F:nucleic acid binding"/>
    <property type="evidence" value="ECO:0007669"/>
    <property type="project" value="InterPro"/>
</dbReference>
<gene>
    <name evidence="2" type="ORF">RF11_13197</name>
</gene>
<feature type="domain" description="Tc1-like transposase DDE" evidence="1">
    <location>
        <begin position="54"/>
        <end position="116"/>
    </location>
</feature>
<evidence type="ECO:0000313" key="2">
    <source>
        <dbReference type="EMBL" id="KII71731.1"/>
    </source>
</evidence>
<dbReference type="EMBL" id="JWZT01001639">
    <property type="protein sequence ID" value="KII71731.1"/>
    <property type="molecule type" value="Genomic_DNA"/>
</dbReference>
<accession>A0A0C2MWM7</accession>
<dbReference type="Pfam" id="PF13358">
    <property type="entry name" value="DDE_3"/>
    <property type="match status" value="1"/>
</dbReference>
<sequence length="120" mass="13755">MPQIRSKNFSLSCCTTKSEVVYSETSERPYSREFYGVSPPNLFRVLQLWGTRNGAFIMENVGCHKCEEIKNLFSSYNHAVLYLPSYSPFLNPIEEAVSNVKVIVRRADPKNSDELIRSIN</sequence>
<dbReference type="InterPro" id="IPR038717">
    <property type="entry name" value="Tc1-like_DDE_dom"/>
</dbReference>
<protein>
    <recommendedName>
        <fullName evidence="1">Tc1-like transposase DDE domain-containing protein</fullName>
    </recommendedName>
</protein>
<dbReference type="OrthoDB" id="6021308at2759"/>
<keyword evidence="3" id="KW-1185">Reference proteome</keyword>
<dbReference type="InterPro" id="IPR036397">
    <property type="entry name" value="RNaseH_sf"/>
</dbReference>
<dbReference type="AlphaFoldDB" id="A0A0C2MWM7"/>